<dbReference type="InterPro" id="IPR019307">
    <property type="entry name" value="RNA-bd_AU-1/RNase_E/G"/>
</dbReference>
<organism evidence="7 8">
    <name type="scientific">Paenibacillus foliorum</name>
    <dbReference type="NCBI Taxonomy" id="2654974"/>
    <lineage>
        <taxon>Bacteria</taxon>
        <taxon>Bacillati</taxon>
        <taxon>Bacillota</taxon>
        <taxon>Bacilli</taxon>
        <taxon>Bacillales</taxon>
        <taxon>Paenibacillaceae</taxon>
        <taxon>Paenibacillus</taxon>
    </lineage>
</organism>
<evidence type="ECO:0000256" key="2">
    <source>
        <dbReference type="ARBA" id="ARBA00022723"/>
    </source>
</evidence>
<keyword evidence="5" id="KW-0694">RNA-binding</keyword>
<dbReference type="CDD" id="cd04453">
    <property type="entry name" value="S1_RNase_E"/>
    <property type="match status" value="1"/>
</dbReference>
<dbReference type="InterPro" id="IPR012340">
    <property type="entry name" value="NA-bd_OB-fold"/>
</dbReference>
<dbReference type="EMBL" id="WHOD01000087">
    <property type="protein sequence ID" value="NOU96032.1"/>
    <property type="molecule type" value="Genomic_DNA"/>
</dbReference>
<proteinExistence type="predicted"/>
<dbReference type="AlphaFoldDB" id="A0A972GYB2"/>
<dbReference type="GO" id="GO:0003723">
    <property type="term" value="F:RNA binding"/>
    <property type="evidence" value="ECO:0007669"/>
    <property type="project" value="UniProtKB-KW"/>
</dbReference>
<name>A0A972GYB2_9BACL</name>
<dbReference type="RefSeq" id="WP_171654253.1">
    <property type="nucleotide sequence ID" value="NZ_WHOD01000087.1"/>
</dbReference>
<comment type="cofactor">
    <cofactor evidence="1">
        <name>Mg(2+)</name>
        <dbReference type="ChEBI" id="CHEBI:18420"/>
    </cofactor>
</comment>
<dbReference type="Proteomes" id="UP000641588">
    <property type="component" value="Unassembled WGS sequence"/>
</dbReference>
<keyword evidence="8" id="KW-1185">Reference proteome</keyword>
<evidence type="ECO:0000256" key="3">
    <source>
        <dbReference type="ARBA" id="ARBA00022801"/>
    </source>
</evidence>
<evidence type="ECO:0000259" key="6">
    <source>
        <dbReference type="Pfam" id="PF10150"/>
    </source>
</evidence>
<dbReference type="InterPro" id="IPR004659">
    <property type="entry name" value="RNase_E/G"/>
</dbReference>
<evidence type="ECO:0000313" key="8">
    <source>
        <dbReference type="Proteomes" id="UP000641588"/>
    </source>
</evidence>
<reference evidence="7" key="1">
    <citation type="submission" date="2019-10" db="EMBL/GenBank/DDBJ databases">
        <title>Description of Paenibacillus glebae sp. nov.</title>
        <authorList>
            <person name="Carlier A."/>
            <person name="Qi S."/>
        </authorList>
    </citation>
    <scope>NUCLEOTIDE SEQUENCE</scope>
    <source>
        <strain evidence="7">LMG 31456</strain>
    </source>
</reference>
<dbReference type="SUPFAM" id="SSF50249">
    <property type="entry name" value="Nucleic acid-binding proteins"/>
    <property type="match status" value="1"/>
</dbReference>
<evidence type="ECO:0000256" key="1">
    <source>
        <dbReference type="ARBA" id="ARBA00001946"/>
    </source>
</evidence>
<dbReference type="PANTHER" id="PTHR30001">
    <property type="entry name" value="RIBONUCLEASE"/>
    <property type="match status" value="1"/>
</dbReference>
<dbReference type="GO" id="GO:0046872">
    <property type="term" value="F:metal ion binding"/>
    <property type="evidence" value="ECO:0007669"/>
    <property type="project" value="UniProtKB-KW"/>
</dbReference>
<dbReference type="GO" id="GO:0006364">
    <property type="term" value="P:rRNA processing"/>
    <property type="evidence" value="ECO:0007669"/>
    <property type="project" value="TreeGrafter"/>
</dbReference>
<evidence type="ECO:0000313" key="7">
    <source>
        <dbReference type="EMBL" id="NOU96032.1"/>
    </source>
</evidence>
<sequence>MKRILVQCGQEQIEVAVLENGKLVEYDSESRGIEQLAGNMYLGRVMTVLQGMQAAFLDIGLEKNAFLYIDDILPAHLDKHPKQKPAITDLVQVGQTLLVQVVKEPVGTKGARVTTHHSIPGRWGVYMPEADYIGVSRKIENEAERTRLKQAAESQLLQGEGFIARTAAEGVAEQLLAADLEELRRRWTVVQQLVKQPGKAPRKVYTDFGLLTRWIRDGFREDVNELWVDDKEAFGSIAAMVGWSAPLLRDRVRQFDTRAGSLFSVYQVDQQLQSGFKRKIWLDNGGYLIVDYTEALTVFDVNTGKYTGSIDLEQTAYDTNLMAAKDIARLLRLRDIGGLIVIDFIDMESESNRKHVLETLLEETKKDRTKNAIAGWTRLGLVELTRKKVKDGKQKLHVIRCKVCEGTGWVWSK</sequence>
<gene>
    <name evidence="7" type="ORF">GC093_22815</name>
</gene>
<keyword evidence="2" id="KW-0479">Metal-binding</keyword>
<dbReference type="GO" id="GO:0005737">
    <property type="term" value="C:cytoplasm"/>
    <property type="evidence" value="ECO:0007669"/>
    <property type="project" value="TreeGrafter"/>
</dbReference>
<dbReference type="Pfam" id="PF10150">
    <property type="entry name" value="RNase_E_G"/>
    <property type="match status" value="1"/>
</dbReference>
<keyword evidence="3" id="KW-0378">Hydrolase</keyword>
<keyword evidence="4" id="KW-0460">Magnesium</keyword>
<comment type="caution">
    <text evidence="7">The sequence shown here is derived from an EMBL/GenBank/DDBJ whole genome shotgun (WGS) entry which is preliminary data.</text>
</comment>
<dbReference type="GO" id="GO:0004540">
    <property type="term" value="F:RNA nuclease activity"/>
    <property type="evidence" value="ECO:0007669"/>
    <property type="project" value="InterPro"/>
</dbReference>
<evidence type="ECO:0000256" key="5">
    <source>
        <dbReference type="ARBA" id="ARBA00022884"/>
    </source>
</evidence>
<dbReference type="GO" id="GO:0016787">
    <property type="term" value="F:hydrolase activity"/>
    <property type="evidence" value="ECO:0007669"/>
    <property type="project" value="UniProtKB-KW"/>
</dbReference>
<feature type="domain" description="RNA-binding protein AU-1/Ribonuclease E/G" evidence="6">
    <location>
        <begin position="118"/>
        <end position="389"/>
    </location>
</feature>
<dbReference type="PANTHER" id="PTHR30001:SF0">
    <property type="entry name" value="RIBONUCLEASE G"/>
    <property type="match status" value="1"/>
</dbReference>
<protein>
    <submittedName>
        <fullName evidence="7">Rne/Rng family ribonuclease</fullName>
    </submittedName>
</protein>
<accession>A0A972GYB2</accession>
<evidence type="ECO:0000256" key="4">
    <source>
        <dbReference type="ARBA" id="ARBA00022842"/>
    </source>
</evidence>
<dbReference type="Gene3D" id="2.40.50.140">
    <property type="entry name" value="Nucleic acid-binding proteins"/>
    <property type="match status" value="1"/>
</dbReference>
<dbReference type="NCBIfam" id="TIGR00757">
    <property type="entry name" value="RNaseEG"/>
    <property type="match status" value="1"/>
</dbReference>